<keyword evidence="1" id="KW-0813">Transport</keyword>
<keyword evidence="5" id="KW-0472">Membrane</keyword>
<feature type="non-terminal residue" evidence="6">
    <location>
        <position position="1"/>
    </location>
</feature>
<accession>T0ZRK5</accession>
<evidence type="ECO:0000256" key="5">
    <source>
        <dbReference type="ARBA" id="ARBA00023136"/>
    </source>
</evidence>
<dbReference type="EMBL" id="AUZX01014743">
    <property type="protein sequence ID" value="EQD31369.1"/>
    <property type="molecule type" value="Genomic_DNA"/>
</dbReference>
<dbReference type="InterPro" id="IPR018752">
    <property type="entry name" value="DabA"/>
</dbReference>
<dbReference type="AlphaFoldDB" id="T0ZRK5"/>
<reference evidence="6" key="2">
    <citation type="journal article" date="2014" name="ISME J.">
        <title>Microbial stratification in low pH oxic and suboxic macroscopic growths along an acid mine drainage.</title>
        <authorList>
            <person name="Mendez-Garcia C."/>
            <person name="Mesa V."/>
            <person name="Sprenger R.R."/>
            <person name="Richter M."/>
            <person name="Diez M.S."/>
            <person name="Solano J."/>
            <person name="Bargiela R."/>
            <person name="Golyshina O.V."/>
            <person name="Manteca A."/>
            <person name="Ramos J.L."/>
            <person name="Gallego J.R."/>
            <person name="Llorente I."/>
            <person name="Martins Dos Santos V.A."/>
            <person name="Jensen O.N."/>
            <person name="Pelaez A.I."/>
            <person name="Sanchez J."/>
            <person name="Ferrer M."/>
        </authorList>
    </citation>
    <scope>NUCLEOTIDE SEQUENCE</scope>
</reference>
<keyword evidence="2" id="KW-1003">Cell membrane</keyword>
<evidence type="ECO:0000313" key="6">
    <source>
        <dbReference type="EMBL" id="EQD31369.1"/>
    </source>
</evidence>
<comment type="caution">
    <text evidence="6">The sequence shown here is derived from an EMBL/GenBank/DDBJ whole genome shotgun (WGS) entry which is preliminary data.</text>
</comment>
<proteinExistence type="predicted"/>
<evidence type="ECO:0000256" key="3">
    <source>
        <dbReference type="ARBA" id="ARBA00022723"/>
    </source>
</evidence>
<name>T0ZRK5_9ZZZZ</name>
<dbReference type="Pfam" id="PF10070">
    <property type="entry name" value="DabA"/>
    <property type="match status" value="1"/>
</dbReference>
<gene>
    <name evidence="6" type="ORF">B1A_19980</name>
</gene>
<evidence type="ECO:0000256" key="4">
    <source>
        <dbReference type="ARBA" id="ARBA00022833"/>
    </source>
</evidence>
<evidence type="ECO:0000256" key="1">
    <source>
        <dbReference type="ARBA" id="ARBA00022448"/>
    </source>
</evidence>
<dbReference type="GO" id="GO:0046872">
    <property type="term" value="F:metal ion binding"/>
    <property type="evidence" value="ECO:0007669"/>
    <property type="project" value="UniProtKB-KW"/>
</dbReference>
<protein>
    <submittedName>
        <fullName evidence="6">Uncharacterized protein</fullName>
    </submittedName>
</protein>
<feature type="non-terminal residue" evidence="6">
    <location>
        <position position="168"/>
    </location>
</feature>
<reference evidence="6" key="1">
    <citation type="submission" date="2013-08" db="EMBL/GenBank/DDBJ databases">
        <authorList>
            <person name="Mendez C."/>
            <person name="Richter M."/>
            <person name="Ferrer M."/>
            <person name="Sanchez J."/>
        </authorList>
    </citation>
    <scope>NUCLEOTIDE SEQUENCE</scope>
</reference>
<dbReference type="PANTHER" id="PTHR38344:SF1">
    <property type="entry name" value="INORGANIC CARBON TRANSPORTER SUBUNIT DABA-RELATED"/>
    <property type="match status" value="1"/>
</dbReference>
<sequence length="168" mass="18103">RTLAGASLTLSRADYRNAWQSGEIAPRHLEQALGEQAIPLAPQRAVAALDEPAVHAGLPLLSDMLEVDAHGARTNAWAARVTQQISKYCAAYFDEFQADWRPQTLQGLFAGWRASVLADGGLAEPVRRRAAAMPCAVDAALDWAVERLAVPDSQVPQLLQVIVLRIGG</sequence>
<dbReference type="PANTHER" id="PTHR38344">
    <property type="entry name" value="UPF0753 PROTEIN AQ_863"/>
    <property type="match status" value="1"/>
</dbReference>
<keyword evidence="3" id="KW-0479">Metal-binding</keyword>
<keyword evidence="4" id="KW-0862">Zinc</keyword>
<evidence type="ECO:0000256" key="2">
    <source>
        <dbReference type="ARBA" id="ARBA00022475"/>
    </source>
</evidence>
<organism evidence="6">
    <name type="scientific">mine drainage metagenome</name>
    <dbReference type="NCBI Taxonomy" id="410659"/>
    <lineage>
        <taxon>unclassified sequences</taxon>
        <taxon>metagenomes</taxon>
        <taxon>ecological metagenomes</taxon>
    </lineage>
</organism>